<dbReference type="Pfam" id="PF02492">
    <property type="entry name" value="cobW"/>
    <property type="match status" value="1"/>
</dbReference>
<accession>A0A1F6H052</accession>
<evidence type="ECO:0000313" key="3">
    <source>
        <dbReference type="EMBL" id="OGH03787.1"/>
    </source>
</evidence>
<dbReference type="Proteomes" id="UP000177583">
    <property type="component" value="Unassembled WGS sequence"/>
</dbReference>
<organism evidence="3 4">
    <name type="scientific">Candidatus Lambdaproteobacteria bacterium RIFOXYD2_FULL_56_26</name>
    <dbReference type="NCBI Taxonomy" id="1817773"/>
    <lineage>
        <taxon>Bacteria</taxon>
        <taxon>Pseudomonadati</taxon>
        <taxon>Pseudomonadota</taxon>
        <taxon>Candidatus Lambdaproteobacteria</taxon>
    </lineage>
</organism>
<gene>
    <name evidence="3" type="ORF">A2557_13635</name>
</gene>
<comment type="caution">
    <text evidence="3">The sequence shown here is derived from an EMBL/GenBank/DDBJ whole genome shotgun (WGS) entry which is preliminary data.</text>
</comment>
<proteinExistence type="predicted"/>
<dbReference type="GO" id="GO:0008270">
    <property type="term" value="F:zinc ion binding"/>
    <property type="evidence" value="ECO:0007669"/>
    <property type="project" value="TreeGrafter"/>
</dbReference>
<feature type="domain" description="CobW/HypB/UreG nucleotide-binding" evidence="2">
    <location>
        <begin position="49"/>
        <end position="204"/>
    </location>
</feature>
<dbReference type="PANTHER" id="PTHR30134:SF1">
    <property type="entry name" value="COBW_HYPB_UREG NUCLEOTIDE-BINDING DOMAIN-CONTAINING PROTEIN"/>
    <property type="match status" value="1"/>
</dbReference>
<sequence length="231" mass="25839">MSESTGPTDFGRKELKRFEREFLRYNDRAARLNREFFQVHRILALHLLSCPGAGKTQLLLKTIERIKKRYYINVIDSYGCAGLDAGRYSKAGINALGVKASEEGRLDAKLVGQTILARPLKDKGMVFIEGIGAKAYPMDLDLGETAKVSLFCPTQGEDKPFKFSHRVKGSDLVILTKSDLLPYLSFNKSAFVRALKLVHPKAELIELSAETGEGMDEWIEWIAVQAKKQGD</sequence>
<dbReference type="Gene3D" id="3.40.50.300">
    <property type="entry name" value="P-loop containing nucleotide triphosphate hydrolases"/>
    <property type="match status" value="1"/>
</dbReference>
<reference evidence="3 4" key="1">
    <citation type="journal article" date="2016" name="Nat. Commun.">
        <title>Thousands of microbial genomes shed light on interconnected biogeochemical processes in an aquifer system.</title>
        <authorList>
            <person name="Anantharaman K."/>
            <person name="Brown C.T."/>
            <person name="Hug L.A."/>
            <person name="Sharon I."/>
            <person name="Castelle C.J."/>
            <person name="Probst A.J."/>
            <person name="Thomas B.C."/>
            <person name="Singh A."/>
            <person name="Wilkins M.J."/>
            <person name="Karaoz U."/>
            <person name="Brodie E.L."/>
            <person name="Williams K.H."/>
            <person name="Hubbard S.S."/>
            <person name="Banfield J.F."/>
        </authorList>
    </citation>
    <scope>NUCLEOTIDE SEQUENCE [LARGE SCALE GENOMIC DNA]</scope>
</reference>
<evidence type="ECO:0000259" key="2">
    <source>
        <dbReference type="Pfam" id="PF02492"/>
    </source>
</evidence>
<dbReference type="EMBL" id="MFNF01000012">
    <property type="protein sequence ID" value="OGH03787.1"/>
    <property type="molecule type" value="Genomic_DNA"/>
</dbReference>
<dbReference type="PANTHER" id="PTHR30134">
    <property type="entry name" value="HYDROGENASE PROTEIN ASSEMBLY PROTEIN, NICKEL CHAPERONE"/>
    <property type="match status" value="1"/>
</dbReference>
<dbReference type="InterPro" id="IPR004392">
    <property type="entry name" value="Hyd_mat_HypB"/>
</dbReference>
<evidence type="ECO:0000256" key="1">
    <source>
        <dbReference type="ARBA" id="ARBA00035238"/>
    </source>
</evidence>
<dbReference type="InterPro" id="IPR003495">
    <property type="entry name" value="CobW/HypB/UreG_nucleotide-bd"/>
</dbReference>
<name>A0A1F6H052_9PROT</name>
<dbReference type="GO" id="GO:0016151">
    <property type="term" value="F:nickel cation binding"/>
    <property type="evidence" value="ECO:0007669"/>
    <property type="project" value="InterPro"/>
</dbReference>
<dbReference type="NCBIfam" id="TIGR00073">
    <property type="entry name" value="hypB"/>
    <property type="match status" value="1"/>
</dbReference>
<dbReference type="GO" id="GO:0051604">
    <property type="term" value="P:protein maturation"/>
    <property type="evidence" value="ECO:0007669"/>
    <property type="project" value="InterPro"/>
</dbReference>
<dbReference type="SUPFAM" id="SSF52540">
    <property type="entry name" value="P-loop containing nucleoside triphosphate hydrolases"/>
    <property type="match status" value="1"/>
</dbReference>
<protein>
    <recommendedName>
        <fullName evidence="1">Hydrogenase maturation factor HypB</fullName>
    </recommendedName>
</protein>
<evidence type="ECO:0000313" key="4">
    <source>
        <dbReference type="Proteomes" id="UP000177583"/>
    </source>
</evidence>
<dbReference type="GO" id="GO:0003924">
    <property type="term" value="F:GTPase activity"/>
    <property type="evidence" value="ECO:0007669"/>
    <property type="project" value="InterPro"/>
</dbReference>
<dbReference type="InterPro" id="IPR027417">
    <property type="entry name" value="P-loop_NTPase"/>
</dbReference>
<dbReference type="AlphaFoldDB" id="A0A1F6H052"/>
<dbReference type="PIRSF" id="PIRSF005624">
    <property type="entry name" value="Ni-bind_GTPase"/>
    <property type="match status" value="1"/>
</dbReference>